<dbReference type="AlphaFoldDB" id="A0A1I4D2F9"/>
<sequence length="114" mass="12490">MQLITEEVLKILLANGLKSACDPDHDPYPVIKLFTPDANATWLISEAHPGEPDILFGLCDLGLGFPELGSVRLSEIEAIRGAIGLPVERDIHFKAERPISEYARLALVTRSITV</sequence>
<organism evidence="1 2">
    <name type="scientific">Neomesorhizobium albiziae</name>
    <dbReference type="NCBI Taxonomy" id="335020"/>
    <lineage>
        <taxon>Bacteria</taxon>
        <taxon>Pseudomonadati</taxon>
        <taxon>Pseudomonadota</taxon>
        <taxon>Alphaproteobacteria</taxon>
        <taxon>Hyphomicrobiales</taxon>
        <taxon>Phyllobacteriaceae</taxon>
        <taxon>Neomesorhizobium</taxon>
    </lineage>
</organism>
<proteinExistence type="predicted"/>
<gene>
    <name evidence="1" type="ORF">SAMN04488498_11530</name>
</gene>
<dbReference type="InterPro" id="IPR021341">
    <property type="entry name" value="DUF2958"/>
</dbReference>
<evidence type="ECO:0008006" key="3">
    <source>
        <dbReference type="Google" id="ProtNLM"/>
    </source>
</evidence>
<dbReference type="Proteomes" id="UP000323300">
    <property type="component" value="Unassembled WGS sequence"/>
</dbReference>
<dbReference type="OrthoDB" id="1070337at2"/>
<keyword evidence="2" id="KW-1185">Reference proteome</keyword>
<protein>
    <recommendedName>
        <fullName evidence="3">DUF2958 domain-containing protein</fullName>
    </recommendedName>
</protein>
<evidence type="ECO:0000313" key="1">
    <source>
        <dbReference type="EMBL" id="SFK86356.1"/>
    </source>
</evidence>
<dbReference type="Pfam" id="PF11171">
    <property type="entry name" value="DUF2958"/>
    <property type="match status" value="1"/>
</dbReference>
<dbReference type="RefSeq" id="WP_149762237.1">
    <property type="nucleotide sequence ID" value="NZ_BSPE01000001.1"/>
</dbReference>
<accession>A0A1I4D2F9</accession>
<reference evidence="1 2" key="1">
    <citation type="submission" date="2016-10" db="EMBL/GenBank/DDBJ databases">
        <authorList>
            <person name="Varghese N."/>
            <person name="Submissions S."/>
        </authorList>
    </citation>
    <scope>NUCLEOTIDE SEQUENCE [LARGE SCALE GENOMIC DNA]</scope>
    <source>
        <strain evidence="1 2">DSM 21822</strain>
    </source>
</reference>
<name>A0A1I4D2F9_9HYPH</name>
<evidence type="ECO:0000313" key="2">
    <source>
        <dbReference type="Proteomes" id="UP000323300"/>
    </source>
</evidence>
<dbReference type="EMBL" id="FOSL01000015">
    <property type="protein sequence ID" value="SFK86356.1"/>
    <property type="molecule type" value="Genomic_DNA"/>
</dbReference>